<name>A0A1W1WZU4_9BACT</name>
<dbReference type="GO" id="GO:0003887">
    <property type="term" value="F:DNA-directed DNA polymerase activity"/>
    <property type="evidence" value="ECO:0007669"/>
    <property type="project" value="UniProtKB-KW"/>
</dbReference>
<dbReference type="Pfam" id="PF02811">
    <property type="entry name" value="PHP"/>
    <property type="match status" value="1"/>
</dbReference>
<dbReference type="InterPro" id="IPR004805">
    <property type="entry name" value="DnaE2/DnaE/PolC"/>
</dbReference>
<dbReference type="InterPro" id="IPR029460">
    <property type="entry name" value="DNAPol_HHH"/>
</dbReference>
<dbReference type="CDD" id="cd04485">
    <property type="entry name" value="DnaE_OBF"/>
    <property type="match status" value="1"/>
</dbReference>
<dbReference type="STRING" id="1121390.SAMN02746041_00266"/>
<feature type="domain" description="Polymerase/histidinol phosphatase N-terminal" evidence="9">
    <location>
        <begin position="1"/>
        <end position="67"/>
    </location>
</feature>
<protein>
    <recommendedName>
        <fullName evidence="3">DNA polymerase III subunit alpha</fullName>
        <ecNumber evidence="2">2.7.7.7</ecNumber>
    </recommendedName>
</protein>
<comment type="catalytic activity">
    <reaction evidence="8">
        <text>DNA(n) + a 2'-deoxyribonucleoside 5'-triphosphate = DNA(n+1) + diphosphate</text>
        <dbReference type="Rhea" id="RHEA:22508"/>
        <dbReference type="Rhea" id="RHEA-COMP:17339"/>
        <dbReference type="Rhea" id="RHEA-COMP:17340"/>
        <dbReference type="ChEBI" id="CHEBI:33019"/>
        <dbReference type="ChEBI" id="CHEBI:61560"/>
        <dbReference type="ChEBI" id="CHEBI:173112"/>
        <dbReference type="EC" id="2.7.7.7"/>
    </reaction>
</comment>
<keyword evidence="4" id="KW-0808">Transferase</keyword>
<reference evidence="10 11" key="1">
    <citation type="submission" date="2017-04" db="EMBL/GenBank/DDBJ databases">
        <authorList>
            <person name="Afonso C.L."/>
            <person name="Miller P.J."/>
            <person name="Scott M.A."/>
            <person name="Spackman E."/>
            <person name="Goraichik I."/>
            <person name="Dimitrov K.M."/>
            <person name="Suarez D.L."/>
            <person name="Swayne D.E."/>
        </authorList>
    </citation>
    <scope>NUCLEOTIDE SEQUENCE [LARGE SCALE GENOMIC DNA]</scope>
    <source>
        <strain evidence="10 11">DSM 13146</strain>
    </source>
</reference>
<comment type="subcellular location">
    <subcellularLocation>
        <location evidence="1">Cytoplasm</location>
    </subcellularLocation>
</comment>
<evidence type="ECO:0000313" key="11">
    <source>
        <dbReference type="Proteomes" id="UP000192783"/>
    </source>
</evidence>
<dbReference type="InterPro" id="IPR004365">
    <property type="entry name" value="NA-bd_OB_tRNA"/>
</dbReference>
<accession>A0A1W1WZU4</accession>
<organism evidence="10 11">
    <name type="scientific">Desulfacinum hydrothermale DSM 13146</name>
    <dbReference type="NCBI Taxonomy" id="1121390"/>
    <lineage>
        <taxon>Bacteria</taxon>
        <taxon>Pseudomonadati</taxon>
        <taxon>Thermodesulfobacteriota</taxon>
        <taxon>Syntrophobacteria</taxon>
        <taxon>Syntrophobacterales</taxon>
        <taxon>Syntrophobacteraceae</taxon>
        <taxon>Desulfacinum</taxon>
    </lineage>
</organism>
<dbReference type="GO" id="GO:0008408">
    <property type="term" value="F:3'-5' exonuclease activity"/>
    <property type="evidence" value="ECO:0007669"/>
    <property type="project" value="InterPro"/>
</dbReference>
<evidence type="ECO:0000256" key="7">
    <source>
        <dbReference type="ARBA" id="ARBA00022932"/>
    </source>
</evidence>
<gene>
    <name evidence="10" type="ORF">SAMN02746041_00266</name>
</gene>
<proteinExistence type="predicted"/>
<dbReference type="InterPro" id="IPR003141">
    <property type="entry name" value="Pol/His_phosphatase_N"/>
</dbReference>
<dbReference type="EC" id="2.7.7.7" evidence="2"/>
<dbReference type="SUPFAM" id="SSF89550">
    <property type="entry name" value="PHP domain-like"/>
    <property type="match status" value="1"/>
</dbReference>
<dbReference type="Pfam" id="PF01336">
    <property type="entry name" value="tRNA_anti-codon"/>
    <property type="match status" value="1"/>
</dbReference>
<dbReference type="Pfam" id="PF14579">
    <property type="entry name" value="HHH_6"/>
    <property type="match status" value="1"/>
</dbReference>
<evidence type="ECO:0000259" key="9">
    <source>
        <dbReference type="SMART" id="SM00481"/>
    </source>
</evidence>
<keyword evidence="5" id="KW-0548">Nucleotidyltransferase</keyword>
<dbReference type="InterPro" id="IPR004013">
    <property type="entry name" value="PHP_dom"/>
</dbReference>
<dbReference type="PANTHER" id="PTHR32294">
    <property type="entry name" value="DNA POLYMERASE III SUBUNIT ALPHA"/>
    <property type="match status" value="1"/>
</dbReference>
<keyword evidence="7" id="KW-0239">DNA-directed DNA polymerase</keyword>
<dbReference type="RefSeq" id="WP_084055739.1">
    <property type="nucleotide sequence ID" value="NZ_FWXF01000001.1"/>
</dbReference>
<dbReference type="SMART" id="SM00481">
    <property type="entry name" value="POLIIIAc"/>
    <property type="match status" value="1"/>
</dbReference>
<dbReference type="Proteomes" id="UP000192783">
    <property type="component" value="Unassembled WGS sequence"/>
</dbReference>
<evidence type="ECO:0000256" key="1">
    <source>
        <dbReference type="ARBA" id="ARBA00004496"/>
    </source>
</evidence>
<dbReference type="GO" id="GO:0003676">
    <property type="term" value="F:nucleic acid binding"/>
    <property type="evidence" value="ECO:0007669"/>
    <property type="project" value="InterPro"/>
</dbReference>
<dbReference type="Gene3D" id="1.10.10.1600">
    <property type="entry name" value="Bacterial DNA polymerase III alpha subunit, thumb domain"/>
    <property type="match status" value="1"/>
</dbReference>
<sequence length="985" mass="111837">MIWVVHSIYSFLWGVRSPEDLCRAAAQRGHAVVVCADRNGLYGLVRFLSAARRFGVEPVVGAHLVRDGREAVVLARSPKGYEMLCGLVSRLHLDPSLRLEAAVPEAQKHLVALSADPRFLKEVSSRVECYAAVTPGPSGRRTLRAAWELGVPPAAVFPVYFADPQDWALHRLVRAVATNTVLSALDPRETAPADAWIQRPEAGLRRFPHCPEALAHAERILRSCRARWLSFRTVFPHYDGRETDHFQLLVRRCRDGIRRRYAGTFPELERRLAAELALIRDKGYVDYFLVVADIVGRRPIHCGRGSAAASLVSYLLGITHVDPLRHRLVFERFLNPQRKDHPDIDVDFPWDERDGLLEEVERCYGPDRFAMVSNHVGFGARAAVRETAKVYGVPPEEIREVTRRLSGWTRPSRIGERLAHHPAFRGFRLDPPWPEILELAARLEGIPRHLSVHCGGIVLAPDRVDRYVPVERAAKGVRIIQWEKDQAEEAGLVKIDLLGNRSLGVIRDALDMVAENTGRRLDYASLHPLDDPPTQALLARGDTMGVFYVESPAMRQLQRKTRRGDFEHLVIHSSIIRPAANRYIDAYIERLHGASYEPIHRDLEELLKETYGILVYQEDVVRAAMVLAGWDWAEADGLRKVLSKKSRERIEDYRRRFQEGCRRRGVSEEVIRSVWDMFTSFAGYSFCKPHSASYALVSFKSAWLKVHYPAEFMAAVVANGGGYYTPRAYLSEAQRLGLRILAPHVNESRWKYWGKDRWIRVGLQQLQGVRRESLERLLEERERNGPYESLDDLLERVCLPPSDAVVLAKSGALDALADARHLNRSQLLWWVRARAGRKRGLPRKGPFGADPPPLRPPDVATLWRQQEEALGFVLSAHPLRTHARAFAARRRPWIRAKDLERSVGKTVWLKGWPITKKEVLTREGDPMAFVSFEDETAIYETVFFPGAYGRFCRTLGWERPYALRGKVEASFGAVSVTVSHLEPVA</sequence>
<dbReference type="EMBL" id="FWXF01000001">
    <property type="protein sequence ID" value="SMC17256.1"/>
    <property type="molecule type" value="Genomic_DNA"/>
</dbReference>
<evidence type="ECO:0000256" key="4">
    <source>
        <dbReference type="ARBA" id="ARBA00022679"/>
    </source>
</evidence>
<dbReference type="GO" id="GO:0006260">
    <property type="term" value="P:DNA replication"/>
    <property type="evidence" value="ECO:0007669"/>
    <property type="project" value="UniProtKB-KW"/>
</dbReference>
<evidence type="ECO:0000256" key="6">
    <source>
        <dbReference type="ARBA" id="ARBA00022705"/>
    </source>
</evidence>
<dbReference type="InterPro" id="IPR041931">
    <property type="entry name" value="DNA_pol3_alpha_thumb_dom"/>
</dbReference>
<keyword evidence="11" id="KW-1185">Reference proteome</keyword>
<dbReference type="NCBIfam" id="TIGR00594">
    <property type="entry name" value="polc"/>
    <property type="match status" value="1"/>
</dbReference>
<keyword evidence="6" id="KW-0235">DNA replication</keyword>
<dbReference type="GO" id="GO:0005737">
    <property type="term" value="C:cytoplasm"/>
    <property type="evidence" value="ECO:0007669"/>
    <property type="project" value="UniProtKB-SubCell"/>
</dbReference>
<evidence type="ECO:0000256" key="2">
    <source>
        <dbReference type="ARBA" id="ARBA00012417"/>
    </source>
</evidence>
<dbReference type="Gene3D" id="3.20.20.140">
    <property type="entry name" value="Metal-dependent hydrolases"/>
    <property type="match status" value="2"/>
</dbReference>
<dbReference type="CDD" id="cd07431">
    <property type="entry name" value="PHP_PolIIIA"/>
    <property type="match status" value="1"/>
</dbReference>
<dbReference type="InterPro" id="IPR040982">
    <property type="entry name" value="DNA_pol3_finger"/>
</dbReference>
<dbReference type="Gene3D" id="1.10.150.870">
    <property type="match status" value="1"/>
</dbReference>
<evidence type="ECO:0000313" key="10">
    <source>
        <dbReference type="EMBL" id="SMC17256.1"/>
    </source>
</evidence>
<evidence type="ECO:0000256" key="5">
    <source>
        <dbReference type="ARBA" id="ARBA00022695"/>
    </source>
</evidence>
<dbReference type="OrthoDB" id="9803237at2"/>
<evidence type="ECO:0000256" key="8">
    <source>
        <dbReference type="ARBA" id="ARBA00049244"/>
    </source>
</evidence>
<dbReference type="Pfam" id="PF07733">
    <property type="entry name" value="DNA_pol3_alpha"/>
    <property type="match status" value="1"/>
</dbReference>
<dbReference type="InterPro" id="IPR016195">
    <property type="entry name" value="Pol/histidinol_Pase-like"/>
</dbReference>
<evidence type="ECO:0000256" key="3">
    <source>
        <dbReference type="ARBA" id="ARBA00019114"/>
    </source>
</evidence>
<dbReference type="Pfam" id="PF17657">
    <property type="entry name" value="DNA_pol3_finger"/>
    <property type="match status" value="1"/>
</dbReference>
<dbReference type="InterPro" id="IPR011708">
    <property type="entry name" value="DNA_pol3_alpha_NTPase_dom"/>
</dbReference>
<dbReference type="AlphaFoldDB" id="A0A1W1WZU4"/>